<accession>A0A0W0ZDC3</accession>
<proteinExistence type="predicted"/>
<organism evidence="2 3">
    <name type="scientific">Legionella steelei</name>
    <dbReference type="NCBI Taxonomy" id="947033"/>
    <lineage>
        <taxon>Bacteria</taxon>
        <taxon>Pseudomonadati</taxon>
        <taxon>Pseudomonadota</taxon>
        <taxon>Gammaproteobacteria</taxon>
        <taxon>Legionellales</taxon>
        <taxon>Legionellaceae</taxon>
        <taxon>Legionella</taxon>
    </lineage>
</organism>
<keyword evidence="3" id="KW-1185">Reference proteome</keyword>
<sequence>MTFEQNFILKCLNFMEQILSDEEELNAAIRHFAKNQVNNPRYQLNSKITDASQWNEHDKLCISASFFEAIARTSLSFYAENEERAHEISKATAVFQEQYLPVMTEKTNPNHRIDSVKETIIRMKTELKNKIDAENPYAFFTPVTAGLVVMAAVATTAALFAYKA</sequence>
<dbReference type="Proteomes" id="UP000054926">
    <property type="component" value="Unassembled WGS sequence"/>
</dbReference>
<gene>
    <name evidence="2" type="ORF">Lste_2996</name>
</gene>
<keyword evidence="1" id="KW-0472">Membrane</keyword>
<dbReference type="PATRIC" id="fig|947033.5.peg.3172"/>
<keyword evidence="1" id="KW-0812">Transmembrane</keyword>
<dbReference type="CDD" id="cd21821">
    <property type="entry name" value="MavE"/>
    <property type="match status" value="1"/>
</dbReference>
<dbReference type="RefSeq" id="WP_058511844.1">
    <property type="nucleotide sequence ID" value="NZ_LNYY01000021.1"/>
</dbReference>
<keyword evidence="1" id="KW-1133">Transmembrane helix</keyword>
<protein>
    <submittedName>
        <fullName evidence="2">Uncharacterized protein</fullName>
    </submittedName>
</protein>
<dbReference type="EMBL" id="LNYY01000021">
    <property type="protein sequence ID" value="KTD66790.1"/>
    <property type="molecule type" value="Genomic_DNA"/>
</dbReference>
<reference evidence="2 3" key="1">
    <citation type="submission" date="2015-11" db="EMBL/GenBank/DDBJ databases">
        <title>Genomic analysis of 38 Legionella species identifies large and diverse effector repertoires.</title>
        <authorList>
            <person name="Burstein D."/>
            <person name="Amaro F."/>
            <person name="Zusman T."/>
            <person name="Lifshitz Z."/>
            <person name="Cohen O."/>
            <person name="Gilbert J.A."/>
            <person name="Pupko T."/>
            <person name="Shuman H.A."/>
            <person name="Segal G."/>
        </authorList>
    </citation>
    <scope>NUCLEOTIDE SEQUENCE [LARGE SCALE GENOMIC DNA]</scope>
    <source>
        <strain evidence="2 3">IMVS3376</strain>
    </source>
</reference>
<feature type="transmembrane region" description="Helical" evidence="1">
    <location>
        <begin position="137"/>
        <end position="162"/>
    </location>
</feature>
<dbReference type="AlphaFoldDB" id="A0A0W0ZDC3"/>
<comment type="caution">
    <text evidence="2">The sequence shown here is derived from an EMBL/GenBank/DDBJ whole genome shotgun (WGS) entry which is preliminary data.</text>
</comment>
<name>A0A0W0ZDC3_9GAMM</name>
<dbReference type="OrthoDB" id="5653982at2"/>
<evidence type="ECO:0000313" key="3">
    <source>
        <dbReference type="Proteomes" id="UP000054926"/>
    </source>
</evidence>
<evidence type="ECO:0000256" key="1">
    <source>
        <dbReference type="SAM" id="Phobius"/>
    </source>
</evidence>
<evidence type="ECO:0000313" key="2">
    <source>
        <dbReference type="EMBL" id="KTD66790.1"/>
    </source>
</evidence>